<dbReference type="Proteomes" id="UP001148737">
    <property type="component" value="Unassembled WGS sequence"/>
</dbReference>
<sequence length="439" mass="51431">MATPVQVYDSELVTEFREPAPDSTRNNWQSLPVELHLLIFEQLKSVEEVWSLACTSRRLWLAFLACGAQIIEEVLQVHTHPWIRRVMHLRFNLEADGKTSYRYKVLRHIDAHIDSSAPFERLTRNASQGLILRFVTQIRKIHAAAHVILDHCNDNLWSIADKLRPAAFEEEYPDLEDHIEYSYHEGDETRAIMALWMCELHSAIMVAASRNDPPWVKTMVDALPRESRSVFNFFRRTWWGPIQTIFYGARAIMASRGIQDQRYAIYSSLVSLLPSLPRGSLELSFHCERPLLDYSNTGHREQRKFWVTRQMCQKPLKSRFFSSIRAIGPEGDEVHRLLGQCYVQYGVFHWDNRRLMDMSLLPAEFNDRQDLFQYWKSLLPDSEIAALVDAQKDAKRGYWQQIRERRAQGIADPEPNDEEYFEYFDSDDDRTQAGDEDEE</sequence>
<reference evidence="1" key="1">
    <citation type="submission" date="2022-07" db="EMBL/GenBank/DDBJ databases">
        <title>Genome Sequence of Lecanicillium saksenae.</title>
        <authorList>
            <person name="Buettner E."/>
        </authorList>
    </citation>
    <scope>NUCLEOTIDE SEQUENCE</scope>
    <source>
        <strain evidence="1">VT-O1</strain>
    </source>
</reference>
<evidence type="ECO:0000313" key="2">
    <source>
        <dbReference type="Proteomes" id="UP001148737"/>
    </source>
</evidence>
<dbReference type="EMBL" id="JANAKD010000818">
    <property type="protein sequence ID" value="KAJ3487857.1"/>
    <property type="molecule type" value="Genomic_DNA"/>
</dbReference>
<keyword evidence="2" id="KW-1185">Reference proteome</keyword>
<accession>A0ACC1QT64</accession>
<name>A0ACC1QT64_9HYPO</name>
<evidence type="ECO:0000313" key="1">
    <source>
        <dbReference type="EMBL" id="KAJ3487857.1"/>
    </source>
</evidence>
<organism evidence="1 2">
    <name type="scientific">Lecanicillium saksenae</name>
    <dbReference type="NCBI Taxonomy" id="468837"/>
    <lineage>
        <taxon>Eukaryota</taxon>
        <taxon>Fungi</taxon>
        <taxon>Dikarya</taxon>
        <taxon>Ascomycota</taxon>
        <taxon>Pezizomycotina</taxon>
        <taxon>Sordariomycetes</taxon>
        <taxon>Hypocreomycetidae</taxon>
        <taxon>Hypocreales</taxon>
        <taxon>Cordycipitaceae</taxon>
        <taxon>Lecanicillium</taxon>
    </lineage>
</organism>
<comment type="caution">
    <text evidence="1">The sequence shown here is derived from an EMBL/GenBank/DDBJ whole genome shotgun (WGS) entry which is preliminary data.</text>
</comment>
<proteinExistence type="predicted"/>
<gene>
    <name evidence="1" type="ORF">NLG97_g6316</name>
</gene>
<protein>
    <submittedName>
        <fullName evidence="1">Uncharacterized protein</fullName>
    </submittedName>
</protein>